<name>A0A0F9ITX5_9ZZZZ</name>
<reference evidence="1" key="1">
    <citation type="journal article" date="2015" name="Nature">
        <title>Complex archaea that bridge the gap between prokaryotes and eukaryotes.</title>
        <authorList>
            <person name="Spang A."/>
            <person name="Saw J.H."/>
            <person name="Jorgensen S.L."/>
            <person name="Zaremba-Niedzwiedzka K."/>
            <person name="Martijn J."/>
            <person name="Lind A.E."/>
            <person name="van Eijk R."/>
            <person name="Schleper C."/>
            <person name="Guy L."/>
            <person name="Ettema T.J."/>
        </authorList>
    </citation>
    <scope>NUCLEOTIDE SEQUENCE</scope>
</reference>
<accession>A0A0F9ITX5</accession>
<organism evidence="1">
    <name type="scientific">marine sediment metagenome</name>
    <dbReference type="NCBI Taxonomy" id="412755"/>
    <lineage>
        <taxon>unclassified sequences</taxon>
        <taxon>metagenomes</taxon>
        <taxon>ecological metagenomes</taxon>
    </lineage>
</organism>
<protein>
    <submittedName>
        <fullName evidence="1">Uncharacterized protein</fullName>
    </submittedName>
</protein>
<proteinExistence type="predicted"/>
<sequence length="187" mass="21097">MIVIDSKFGPTKGFEVNIKKKFRGNKKSPEVVLVRHQRTEGRMASDAQTQLFNPINCQYDFGYLVCPASRGNLPIRCFVGFHNSVKSGYGLKHIWSSHSDHLIGQGYLDISETSSFLGAFFARRPSVFFESQFRLRVRVSVVDDVMGTVILEARRTYGRPCWSVVTAHQGINKYGKFVGSVKPSRTN</sequence>
<evidence type="ECO:0000313" key="1">
    <source>
        <dbReference type="EMBL" id="KKL90557.1"/>
    </source>
</evidence>
<dbReference type="AlphaFoldDB" id="A0A0F9ITX5"/>
<dbReference type="EMBL" id="LAZR01019977">
    <property type="protein sequence ID" value="KKL90557.1"/>
    <property type="molecule type" value="Genomic_DNA"/>
</dbReference>
<comment type="caution">
    <text evidence="1">The sequence shown here is derived from an EMBL/GenBank/DDBJ whole genome shotgun (WGS) entry which is preliminary data.</text>
</comment>
<gene>
    <name evidence="1" type="ORF">LCGC14_1903500</name>
</gene>